<proteinExistence type="predicted"/>
<dbReference type="InterPro" id="IPR011010">
    <property type="entry name" value="DNA_brk_join_enz"/>
</dbReference>
<comment type="caution">
    <text evidence="1">The sequence shown here is derived from an EMBL/GenBank/DDBJ whole genome shotgun (WGS) entry which is preliminary data.</text>
</comment>
<protein>
    <recommendedName>
        <fullName evidence="3">Tyr recombinase domain-containing protein</fullName>
    </recommendedName>
</protein>
<dbReference type="AlphaFoldDB" id="A0A5J4UTU6"/>
<sequence length="161" mass="18479">METWRKRRDGLHVFCMYMEEKKMDLDEVFKARPDIILSNSLTWREKKGGKGALEVMKKLKTHMEVALSMFSDKRCGVITNGTSDNQRTESGESDKMKHGRLLMRKAMALLVAFSGARMTELAAIQRKDVIDSGEEITFSTIIRKGKKPRTRKIILRTRDGP</sequence>
<reference evidence="1 2" key="1">
    <citation type="submission" date="2019-03" db="EMBL/GenBank/DDBJ databases">
        <title>Single cell metagenomics reveals metabolic interactions within the superorganism composed of flagellate Streblomastix strix and complex community of Bacteroidetes bacteria on its surface.</title>
        <authorList>
            <person name="Treitli S.C."/>
            <person name="Kolisko M."/>
            <person name="Husnik F."/>
            <person name="Keeling P."/>
            <person name="Hampl V."/>
        </authorList>
    </citation>
    <scope>NUCLEOTIDE SEQUENCE [LARGE SCALE GENOMIC DNA]</scope>
    <source>
        <strain evidence="1">ST1C</strain>
    </source>
</reference>
<dbReference type="EMBL" id="SNRW01012459">
    <property type="protein sequence ID" value="KAA6373797.1"/>
    <property type="molecule type" value="Genomic_DNA"/>
</dbReference>
<dbReference type="GO" id="GO:0003677">
    <property type="term" value="F:DNA binding"/>
    <property type="evidence" value="ECO:0007669"/>
    <property type="project" value="InterPro"/>
</dbReference>
<gene>
    <name evidence="1" type="ORF">EZS28_030676</name>
</gene>
<dbReference type="Proteomes" id="UP000324800">
    <property type="component" value="Unassembled WGS sequence"/>
</dbReference>
<accession>A0A5J4UTU6</accession>
<evidence type="ECO:0008006" key="3">
    <source>
        <dbReference type="Google" id="ProtNLM"/>
    </source>
</evidence>
<evidence type="ECO:0000313" key="1">
    <source>
        <dbReference type="EMBL" id="KAA6373797.1"/>
    </source>
</evidence>
<dbReference type="SUPFAM" id="SSF56349">
    <property type="entry name" value="DNA breaking-rejoining enzymes"/>
    <property type="match status" value="1"/>
</dbReference>
<organism evidence="1 2">
    <name type="scientific">Streblomastix strix</name>
    <dbReference type="NCBI Taxonomy" id="222440"/>
    <lineage>
        <taxon>Eukaryota</taxon>
        <taxon>Metamonada</taxon>
        <taxon>Preaxostyla</taxon>
        <taxon>Oxymonadida</taxon>
        <taxon>Streblomastigidae</taxon>
        <taxon>Streblomastix</taxon>
    </lineage>
</organism>
<evidence type="ECO:0000313" key="2">
    <source>
        <dbReference type="Proteomes" id="UP000324800"/>
    </source>
</evidence>
<name>A0A5J4UTU6_9EUKA</name>